<feature type="region of interest" description="Disordered" evidence="5">
    <location>
        <begin position="1"/>
        <end position="26"/>
    </location>
</feature>
<dbReference type="InterPro" id="IPR050680">
    <property type="entry name" value="YpeA/RimI_acetyltransf"/>
</dbReference>
<name>B9KXI9_THERP</name>
<dbReference type="GO" id="GO:0008080">
    <property type="term" value="F:N-acetyltransferase activity"/>
    <property type="evidence" value="ECO:0007669"/>
    <property type="project" value="InterPro"/>
</dbReference>
<dbReference type="STRING" id="309801.trd_0176"/>
<keyword evidence="3 7" id="KW-0808">Transferase</keyword>
<dbReference type="NCBIfam" id="TIGR01575">
    <property type="entry name" value="rimI"/>
    <property type="match status" value="1"/>
</dbReference>
<dbReference type="Gene3D" id="3.40.630.30">
    <property type="match status" value="1"/>
</dbReference>
<dbReference type="eggNOG" id="COG0456">
    <property type="taxonomic scope" value="Bacteria"/>
</dbReference>
<gene>
    <name evidence="7" type="ordered locus">trd_0176</name>
</gene>
<dbReference type="InterPro" id="IPR016181">
    <property type="entry name" value="Acyl_CoA_acyltransferase"/>
</dbReference>
<dbReference type="InterPro" id="IPR000182">
    <property type="entry name" value="GNAT_dom"/>
</dbReference>
<dbReference type="HOGENOM" id="CLU_013985_23_3_0"/>
<evidence type="ECO:0000313" key="8">
    <source>
        <dbReference type="Proteomes" id="UP000000447"/>
    </source>
</evidence>
<dbReference type="EMBL" id="CP001275">
    <property type="protein sequence ID" value="ACM04974.1"/>
    <property type="molecule type" value="Genomic_DNA"/>
</dbReference>
<reference evidence="7 8" key="1">
    <citation type="journal article" date="2009" name="PLoS ONE">
        <title>Complete genome sequence of the aerobic CO-oxidizing thermophile Thermomicrobium roseum.</title>
        <authorList>
            <person name="Wu D."/>
            <person name="Raymond J."/>
            <person name="Wu M."/>
            <person name="Chatterji S."/>
            <person name="Ren Q."/>
            <person name="Graham J.E."/>
            <person name="Bryant D.A."/>
            <person name="Robb F."/>
            <person name="Colman A."/>
            <person name="Tallon L.J."/>
            <person name="Badger J.H."/>
            <person name="Madupu R."/>
            <person name="Ward N.L."/>
            <person name="Eisen J.A."/>
        </authorList>
    </citation>
    <scope>NUCLEOTIDE SEQUENCE [LARGE SCALE GENOMIC DNA]</scope>
    <source>
        <strain evidence="8">ATCC 27502 / DSM 5159 / P-2</strain>
    </source>
</reference>
<dbReference type="PANTHER" id="PTHR43420">
    <property type="entry name" value="ACETYLTRANSFERASE"/>
    <property type="match status" value="1"/>
</dbReference>
<dbReference type="Pfam" id="PF00583">
    <property type="entry name" value="Acetyltransf_1"/>
    <property type="match status" value="1"/>
</dbReference>
<feature type="compositionally biased region" description="Basic and acidic residues" evidence="5">
    <location>
        <begin position="1"/>
        <end position="14"/>
    </location>
</feature>
<keyword evidence="8" id="KW-1185">Reference proteome</keyword>
<dbReference type="KEGG" id="tro:trd_0176"/>
<keyword evidence="4" id="KW-0012">Acyltransferase</keyword>
<dbReference type="AlphaFoldDB" id="B9KXI9"/>
<evidence type="ECO:0000256" key="2">
    <source>
        <dbReference type="ARBA" id="ARBA00022490"/>
    </source>
</evidence>
<organism evidence="7 8">
    <name type="scientific">Thermomicrobium roseum (strain ATCC 27502 / DSM 5159 / P-2)</name>
    <dbReference type="NCBI Taxonomy" id="309801"/>
    <lineage>
        <taxon>Bacteria</taxon>
        <taxon>Pseudomonadati</taxon>
        <taxon>Thermomicrobiota</taxon>
        <taxon>Thermomicrobia</taxon>
        <taxon>Thermomicrobiales</taxon>
        <taxon>Thermomicrobiaceae</taxon>
        <taxon>Thermomicrobium</taxon>
    </lineage>
</organism>
<dbReference type="PROSITE" id="PS51186">
    <property type="entry name" value="GNAT"/>
    <property type="match status" value="1"/>
</dbReference>
<keyword evidence="2" id="KW-0963">Cytoplasm</keyword>
<dbReference type="SUPFAM" id="SSF55729">
    <property type="entry name" value="Acyl-CoA N-acyltransferases (Nat)"/>
    <property type="match status" value="1"/>
</dbReference>
<evidence type="ECO:0000256" key="1">
    <source>
        <dbReference type="ARBA" id="ARBA00005395"/>
    </source>
</evidence>
<feature type="compositionally biased region" description="Polar residues" evidence="5">
    <location>
        <begin position="15"/>
        <end position="25"/>
    </location>
</feature>
<dbReference type="CDD" id="cd04301">
    <property type="entry name" value="NAT_SF"/>
    <property type="match status" value="1"/>
</dbReference>
<evidence type="ECO:0000256" key="4">
    <source>
        <dbReference type="ARBA" id="ARBA00023315"/>
    </source>
</evidence>
<dbReference type="OrthoDB" id="9794566at2"/>
<accession>B9KXI9</accession>
<comment type="similarity">
    <text evidence="1">Belongs to the acetyltransferase family. RimI subfamily.</text>
</comment>
<dbReference type="Proteomes" id="UP000000447">
    <property type="component" value="Chromosome"/>
</dbReference>
<proteinExistence type="inferred from homology"/>
<evidence type="ECO:0000259" key="6">
    <source>
        <dbReference type="PROSITE" id="PS51186"/>
    </source>
</evidence>
<protein>
    <submittedName>
        <fullName evidence="7">Ribosomal-protein-alanine acetyltransferase</fullName>
    </submittedName>
</protein>
<feature type="domain" description="N-acetyltransferase" evidence="6">
    <location>
        <begin position="28"/>
        <end position="204"/>
    </location>
</feature>
<dbReference type="PANTHER" id="PTHR43420:SF44">
    <property type="entry name" value="ACETYLTRANSFERASE YPEA"/>
    <property type="match status" value="1"/>
</dbReference>
<evidence type="ECO:0000256" key="5">
    <source>
        <dbReference type="SAM" id="MobiDB-lite"/>
    </source>
</evidence>
<evidence type="ECO:0000256" key="3">
    <source>
        <dbReference type="ARBA" id="ARBA00022679"/>
    </source>
</evidence>
<dbReference type="InterPro" id="IPR006464">
    <property type="entry name" value="AcTrfase_RimI/Ard1"/>
</dbReference>
<sequence length="236" mass="26764">MSDPRGSDKVEERTQQSSADPNSTVRRYVLSPMRSSDVPEVSQLERRCFSNPWPESAYYRELREPERNYYVVLRWETARSEEEPELVGATGTLARLLRAARPARTSAHPLVGFAGMWVIYGEAHVTTIGVAPEHRGLGLGEVLFLTLISEAIRRGAEFVTLEVRVSNVTAQSLYAKYGFTRRGVRPRYYSDNLEDAYIMTSPPLRDPTYRQELVALRDRLLERLAAEGIEIVEEAA</sequence>
<evidence type="ECO:0000313" key="7">
    <source>
        <dbReference type="EMBL" id="ACM04974.1"/>
    </source>
</evidence>